<keyword evidence="1" id="KW-0812">Transmembrane</keyword>
<feature type="transmembrane region" description="Helical" evidence="1">
    <location>
        <begin position="94"/>
        <end position="118"/>
    </location>
</feature>
<dbReference type="AlphaFoldDB" id="A0A099J325"/>
<gene>
    <name evidence="3" type="ORF">BJ997_003572</name>
    <name evidence="2" type="ORF">GY21_13645</name>
</gene>
<evidence type="ECO:0000256" key="1">
    <source>
        <dbReference type="SAM" id="Phobius"/>
    </source>
</evidence>
<keyword evidence="1" id="KW-1133">Transmembrane helix</keyword>
<keyword evidence="4" id="KW-1185">Reference proteome</keyword>
<dbReference type="RefSeq" id="WP_035837300.1">
    <property type="nucleotide sequence ID" value="NZ_JACHBQ010000001.1"/>
</dbReference>
<keyword evidence="1" id="KW-0472">Membrane</keyword>
<evidence type="ECO:0000313" key="4">
    <source>
        <dbReference type="Proteomes" id="UP000029864"/>
    </source>
</evidence>
<organism evidence="2 4">
    <name type="scientific">Cryobacterium roopkundense</name>
    <dbReference type="NCBI Taxonomy" id="1001240"/>
    <lineage>
        <taxon>Bacteria</taxon>
        <taxon>Bacillati</taxon>
        <taxon>Actinomycetota</taxon>
        <taxon>Actinomycetes</taxon>
        <taxon>Micrococcales</taxon>
        <taxon>Microbacteriaceae</taxon>
        <taxon>Cryobacterium</taxon>
    </lineage>
</organism>
<feature type="transmembrane region" description="Helical" evidence="1">
    <location>
        <begin position="64"/>
        <end position="82"/>
    </location>
</feature>
<accession>A0A099J325</accession>
<evidence type="ECO:0000313" key="2">
    <source>
        <dbReference type="EMBL" id="KGJ72691.1"/>
    </source>
</evidence>
<feature type="transmembrane region" description="Helical" evidence="1">
    <location>
        <begin position="124"/>
        <end position="143"/>
    </location>
</feature>
<evidence type="ECO:0000313" key="3">
    <source>
        <dbReference type="EMBL" id="MBB5643024.1"/>
    </source>
</evidence>
<dbReference type="OrthoDB" id="5114122at2"/>
<dbReference type="Proteomes" id="UP000029864">
    <property type="component" value="Unassembled WGS sequence"/>
</dbReference>
<reference evidence="2 4" key="1">
    <citation type="submission" date="2014-08" db="EMBL/GenBank/DDBJ databases">
        <authorList>
            <person name="Sisinthy S."/>
        </authorList>
    </citation>
    <scope>NUCLEOTIDE SEQUENCE [LARGE SCALE GENOMIC DNA]</scope>
    <source>
        <strain evidence="2 4">RuG17</strain>
    </source>
</reference>
<feature type="transmembrane region" description="Helical" evidence="1">
    <location>
        <begin position="39"/>
        <end position="58"/>
    </location>
</feature>
<name>A0A099J325_9MICO</name>
<proteinExistence type="predicted"/>
<dbReference type="EMBL" id="JPXF01000059">
    <property type="protein sequence ID" value="KGJ72691.1"/>
    <property type="molecule type" value="Genomic_DNA"/>
</dbReference>
<reference evidence="3 5" key="2">
    <citation type="submission" date="2020-08" db="EMBL/GenBank/DDBJ databases">
        <title>Sequencing the genomes of 1000 actinobacteria strains.</title>
        <authorList>
            <person name="Klenk H.-P."/>
        </authorList>
    </citation>
    <scope>NUCLEOTIDE SEQUENCE [LARGE SCALE GENOMIC DNA]</scope>
    <source>
        <strain evidence="3 5">DSM 21065</strain>
    </source>
</reference>
<dbReference type="Proteomes" id="UP000561726">
    <property type="component" value="Unassembled WGS sequence"/>
</dbReference>
<sequence>MENNLSSGQSSQQSDAAVLLGDLESDRAGLVERLKEPKWFAPAFGALAAIFISTPVLPETFNRGFVLTSIVMTGGLLVLGYQRVTGIKLLRFRVLEGVLFGIAILTTLFFFSVSLGLAASGLPLWIIASTIAGFLAATGLALLGASAMRERVRDVV</sequence>
<protein>
    <submittedName>
        <fullName evidence="2">Uncharacterized protein</fullName>
    </submittedName>
</protein>
<comment type="caution">
    <text evidence="2">The sequence shown here is derived from an EMBL/GenBank/DDBJ whole genome shotgun (WGS) entry which is preliminary data.</text>
</comment>
<evidence type="ECO:0000313" key="5">
    <source>
        <dbReference type="Proteomes" id="UP000561726"/>
    </source>
</evidence>
<dbReference type="EMBL" id="JACHBQ010000001">
    <property type="protein sequence ID" value="MBB5643024.1"/>
    <property type="molecule type" value="Genomic_DNA"/>
</dbReference>